<dbReference type="Proteomes" id="UP001055811">
    <property type="component" value="Linkage Group LG02"/>
</dbReference>
<gene>
    <name evidence="1" type="ORF">L2E82_10686</name>
</gene>
<reference evidence="1 2" key="2">
    <citation type="journal article" date="2022" name="Mol. Ecol. Resour.">
        <title>The genomes of chicory, endive, great burdock and yacon provide insights into Asteraceae paleo-polyploidization history and plant inulin production.</title>
        <authorList>
            <person name="Fan W."/>
            <person name="Wang S."/>
            <person name="Wang H."/>
            <person name="Wang A."/>
            <person name="Jiang F."/>
            <person name="Liu H."/>
            <person name="Zhao H."/>
            <person name="Xu D."/>
            <person name="Zhang Y."/>
        </authorList>
    </citation>
    <scope>NUCLEOTIDE SEQUENCE [LARGE SCALE GENOMIC DNA]</scope>
    <source>
        <strain evidence="2">cv. Punajuju</strain>
        <tissue evidence="1">Leaves</tissue>
    </source>
</reference>
<evidence type="ECO:0000313" key="1">
    <source>
        <dbReference type="EMBL" id="KAI3780698.1"/>
    </source>
</evidence>
<reference evidence="2" key="1">
    <citation type="journal article" date="2022" name="Mol. Ecol. Resour.">
        <title>The genomes of chicory, endive, great burdock and yacon provide insights into Asteraceae palaeo-polyploidization history and plant inulin production.</title>
        <authorList>
            <person name="Fan W."/>
            <person name="Wang S."/>
            <person name="Wang H."/>
            <person name="Wang A."/>
            <person name="Jiang F."/>
            <person name="Liu H."/>
            <person name="Zhao H."/>
            <person name="Xu D."/>
            <person name="Zhang Y."/>
        </authorList>
    </citation>
    <scope>NUCLEOTIDE SEQUENCE [LARGE SCALE GENOMIC DNA]</scope>
    <source>
        <strain evidence="2">cv. Punajuju</strain>
    </source>
</reference>
<evidence type="ECO:0000313" key="2">
    <source>
        <dbReference type="Proteomes" id="UP001055811"/>
    </source>
</evidence>
<comment type="caution">
    <text evidence="1">The sequence shown here is derived from an EMBL/GenBank/DDBJ whole genome shotgun (WGS) entry which is preliminary data.</text>
</comment>
<proteinExistence type="predicted"/>
<accession>A0ACB9GB36</accession>
<keyword evidence="2" id="KW-1185">Reference proteome</keyword>
<name>A0ACB9GB36_CICIN</name>
<dbReference type="EMBL" id="CM042010">
    <property type="protein sequence ID" value="KAI3780698.1"/>
    <property type="molecule type" value="Genomic_DNA"/>
</dbReference>
<protein>
    <submittedName>
        <fullName evidence="1">Uncharacterized protein</fullName>
    </submittedName>
</protein>
<organism evidence="1 2">
    <name type="scientific">Cichorium intybus</name>
    <name type="common">Chicory</name>
    <dbReference type="NCBI Taxonomy" id="13427"/>
    <lineage>
        <taxon>Eukaryota</taxon>
        <taxon>Viridiplantae</taxon>
        <taxon>Streptophyta</taxon>
        <taxon>Embryophyta</taxon>
        <taxon>Tracheophyta</taxon>
        <taxon>Spermatophyta</taxon>
        <taxon>Magnoliopsida</taxon>
        <taxon>eudicotyledons</taxon>
        <taxon>Gunneridae</taxon>
        <taxon>Pentapetalae</taxon>
        <taxon>asterids</taxon>
        <taxon>campanulids</taxon>
        <taxon>Asterales</taxon>
        <taxon>Asteraceae</taxon>
        <taxon>Cichorioideae</taxon>
        <taxon>Cichorieae</taxon>
        <taxon>Cichoriinae</taxon>
        <taxon>Cichorium</taxon>
    </lineage>
</organism>
<sequence>MLPEMEFCASIISLRDIAPPILRGMLPFNWYHRQCIVENTKNLKVLSIGVSVTSGSNQNRWVDKSMLESINRLEVDLQDEAIWRIWNRRKRKMNVMFGNWDPKFSISRLEPEAWSAGPQLPFSIGL</sequence>